<feature type="compositionally biased region" description="Low complexity" evidence="1">
    <location>
        <begin position="240"/>
        <end position="251"/>
    </location>
</feature>
<dbReference type="HOGENOM" id="CLU_030921_0_0_1"/>
<protein>
    <recommendedName>
        <fullName evidence="4">DUF4408 domain-containing protein</fullName>
    </recommendedName>
</protein>
<organism evidence="2">
    <name type="scientific">Oryza glumipatula</name>
    <dbReference type="NCBI Taxonomy" id="40148"/>
    <lineage>
        <taxon>Eukaryota</taxon>
        <taxon>Viridiplantae</taxon>
        <taxon>Streptophyta</taxon>
        <taxon>Embryophyta</taxon>
        <taxon>Tracheophyta</taxon>
        <taxon>Spermatophyta</taxon>
        <taxon>Magnoliopsida</taxon>
        <taxon>Liliopsida</taxon>
        <taxon>Poales</taxon>
        <taxon>Poaceae</taxon>
        <taxon>BOP clade</taxon>
        <taxon>Oryzoideae</taxon>
        <taxon>Oryzeae</taxon>
        <taxon>Oryzinae</taxon>
        <taxon>Oryza</taxon>
    </lineage>
</organism>
<accession>A0A0E0BDT4</accession>
<dbReference type="Pfam" id="PF05553">
    <property type="entry name" value="DUF761"/>
    <property type="match status" value="1"/>
</dbReference>
<proteinExistence type="predicted"/>
<reference evidence="2" key="2">
    <citation type="submission" date="2018-05" db="EMBL/GenBank/DDBJ databases">
        <title>OgluRS3 (Oryza glumaepatula Reference Sequence Version 3).</title>
        <authorList>
            <person name="Zhang J."/>
            <person name="Kudrna D."/>
            <person name="Lee S."/>
            <person name="Talag J."/>
            <person name="Welchert J."/>
            <person name="Wing R.A."/>
        </authorList>
    </citation>
    <scope>NUCLEOTIDE SEQUENCE [LARGE SCALE GENOMIC DNA]</scope>
</reference>
<dbReference type="eggNOG" id="ENOG502QRV9">
    <property type="taxonomic scope" value="Eukaryota"/>
</dbReference>
<dbReference type="STRING" id="40148.A0A0E0BDT4"/>
<keyword evidence="3" id="KW-1185">Reference proteome</keyword>
<evidence type="ECO:0008006" key="4">
    <source>
        <dbReference type="Google" id="ProtNLM"/>
    </source>
</evidence>
<dbReference type="Proteomes" id="UP000026961">
    <property type="component" value="Chromosome 10"/>
</dbReference>
<feature type="compositionally biased region" description="Pro residues" evidence="1">
    <location>
        <begin position="271"/>
        <end position="283"/>
    </location>
</feature>
<feature type="compositionally biased region" description="Acidic residues" evidence="1">
    <location>
        <begin position="422"/>
        <end position="434"/>
    </location>
</feature>
<dbReference type="PANTHER" id="PTHR34059:SF1">
    <property type="entry name" value="EXPRESSED PROTEIN"/>
    <property type="match status" value="1"/>
</dbReference>
<feature type="compositionally biased region" description="Low complexity" evidence="1">
    <location>
        <begin position="310"/>
        <end position="351"/>
    </location>
</feature>
<evidence type="ECO:0000256" key="1">
    <source>
        <dbReference type="SAM" id="MobiDB-lite"/>
    </source>
</evidence>
<feature type="region of interest" description="Disordered" evidence="1">
    <location>
        <begin position="160"/>
        <end position="459"/>
    </location>
</feature>
<dbReference type="PANTHER" id="PTHR34059">
    <property type="entry name" value="EXPRESSED PROTEIN"/>
    <property type="match status" value="1"/>
</dbReference>
<dbReference type="InterPro" id="IPR008480">
    <property type="entry name" value="DUF761_pln"/>
</dbReference>
<feature type="compositionally biased region" description="Basic and acidic residues" evidence="1">
    <location>
        <begin position="253"/>
        <end position="263"/>
    </location>
</feature>
<feature type="compositionally biased region" description="Basic and acidic residues" evidence="1">
    <location>
        <begin position="292"/>
        <end position="306"/>
    </location>
</feature>
<dbReference type="AlphaFoldDB" id="A0A0E0BDT4"/>
<evidence type="ECO:0000313" key="3">
    <source>
        <dbReference type="Proteomes" id="UP000026961"/>
    </source>
</evidence>
<evidence type="ECO:0000313" key="2">
    <source>
        <dbReference type="EnsemblPlants" id="OGLUM10G18680.1"/>
    </source>
</evidence>
<sequence length="492" mass="51785">MAVAQASLLQSFPFRAAVFAACVLLLPLVPSPQAPAAGGDGGGGGGGRGEAFLAKVWELLHLLVVGIAVSYGLFSRRNDAGRRGDEKDAAAQAKADAAGYVSQMIHDSLVFDDGGGDVALDSPGGNRVRSWSAMHHPDEPVVVVATGGAGGGRNHAVEAAQQAPPLSLPVRTLKPQGESSSSAGYGDGGEPWAARPRRISQDTPGGGGGGHETVLPSPIPWRSRSGRFDASAPSPPSPSPKRLSPASSLSKETLAKASEDYSSRRRSPYKSSPPAPPPPPPPFLVHGYHPPAAERRTAAKSFKEELQEQTSHSFTTSEFSRSSSNSSSAKPRISIDSSSSSSSYYPVAKSVRTIRGGRESLQSQSQEQPDVAVAGDAPALLHGSDSDDPYGGYRAYQSIPRFQYERGSSDPILGNVTVSSESSDDDDSDVDGDGELSTRGNSPRRESSPEVDENEVDKKAEEFIARFREQIRLQRIESIKKSAGPRGVKHGK</sequence>
<reference evidence="2" key="1">
    <citation type="submission" date="2015-04" db="UniProtKB">
        <authorList>
            <consortium name="EnsemblPlants"/>
        </authorList>
    </citation>
    <scope>IDENTIFICATION</scope>
</reference>
<dbReference type="Gramene" id="OGLUM10G18680.1">
    <property type="protein sequence ID" value="OGLUM10G18680.1"/>
    <property type="gene ID" value="OGLUM10G18680"/>
</dbReference>
<name>A0A0E0BDT4_9ORYZ</name>
<dbReference type="EnsemblPlants" id="OGLUM10G18680.1">
    <property type="protein sequence ID" value="OGLUM10G18680.1"/>
    <property type="gene ID" value="OGLUM10G18680"/>
</dbReference>